<dbReference type="Pfam" id="PF01063">
    <property type="entry name" value="Aminotran_4"/>
    <property type="match status" value="1"/>
</dbReference>
<keyword evidence="4 11" id="KW-0028">Amino-acid biosynthesis</keyword>
<sequence>MASLRPTVLRSLPRLASASRVGASATRMTPARLTATATVGMRGYKSKHSPQPLRDVMTGEIIGLPDIDSSLVKITTTTTPKTRPPSSKLIFGHTFTDHMLTIPWSSATGWGTPEIKPYAPLELDPSSTVFHYAFTLFEGMKAYRQEDGTVRLFRPDKNMARMNRSAQRIALPTFNGDELTELIKKLVVLDSEWIPKEKGFSLYIRPTLIGTQNALGVGPSSDALLFVICSPVGPYYASGFKPVQLLATTKFVRAAPGGTGGYKLGANYAPGVVPQKEAAKEGYSQNLWLLGDEHALTEVGTMNLFVAFKQPDGTVELVTPPLDDVVLPGVTRDSVLELAKAHARGETTIPGLPQKLKVSERKLVMADLVNAEKDKTLLEVFGTGTAAIISPVDKIGYEGRDIAIPTGSDGLGDISRAMLDQIVGIQTGEIEHEWSVIANEPNA</sequence>
<dbReference type="Proteomes" id="UP000279259">
    <property type="component" value="Unassembled WGS sequence"/>
</dbReference>
<evidence type="ECO:0000256" key="8">
    <source>
        <dbReference type="PIRSR" id="PIRSR006468-1"/>
    </source>
</evidence>
<dbReference type="PANTHER" id="PTHR11825">
    <property type="entry name" value="SUBGROUP IIII AMINOTRANSFERASE"/>
    <property type="match status" value="1"/>
</dbReference>
<evidence type="ECO:0000256" key="9">
    <source>
        <dbReference type="RuleBase" id="RU004106"/>
    </source>
</evidence>
<dbReference type="EC" id="2.6.1.42" evidence="11"/>
<dbReference type="GO" id="GO:0052655">
    <property type="term" value="F:L-valine-2-oxoglutarate transaminase activity"/>
    <property type="evidence" value="ECO:0007669"/>
    <property type="project" value="RHEA"/>
</dbReference>
<dbReference type="InterPro" id="IPR043132">
    <property type="entry name" value="BCAT-like_C"/>
</dbReference>
<dbReference type="NCBIfam" id="NF009897">
    <property type="entry name" value="PRK13357.1"/>
    <property type="match status" value="1"/>
</dbReference>
<comment type="similarity">
    <text evidence="2 9">Belongs to the class-IV pyridoxal-phosphate-dependent aminotransferase family.</text>
</comment>
<dbReference type="Gene3D" id="3.30.470.10">
    <property type="match status" value="1"/>
</dbReference>
<dbReference type="InterPro" id="IPR036038">
    <property type="entry name" value="Aminotransferase-like"/>
</dbReference>
<evidence type="ECO:0000256" key="5">
    <source>
        <dbReference type="ARBA" id="ARBA00022679"/>
    </source>
</evidence>
<evidence type="ECO:0000256" key="7">
    <source>
        <dbReference type="ARBA" id="ARBA00023304"/>
    </source>
</evidence>
<dbReference type="InterPro" id="IPR005786">
    <property type="entry name" value="B_amino_transII"/>
</dbReference>
<comment type="catalytic activity">
    <reaction evidence="11">
        <text>L-leucine + 2-oxoglutarate = 4-methyl-2-oxopentanoate + L-glutamate</text>
        <dbReference type="Rhea" id="RHEA:18321"/>
        <dbReference type="ChEBI" id="CHEBI:16810"/>
        <dbReference type="ChEBI" id="CHEBI:17865"/>
        <dbReference type="ChEBI" id="CHEBI:29985"/>
        <dbReference type="ChEBI" id="CHEBI:57427"/>
        <dbReference type="EC" id="2.6.1.42"/>
    </reaction>
</comment>
<dbReference type="InterPro" id="IPR018300">
    <property type="entry name" value="Aminotrans_IV_CS"/>
</dbReference>
<dbReference type="CDD" id="cd01557">
    <property type="entry name" value="BCAT_beta_family"/>
    <property type="match status" value="1"/>
</dbReference>
<keyword evidence="3 11" id="KW-0032">Aminotransferase</keyword>
<dbReference type="PROSITE" id="PS00770">
    <property type="entry name" value="AA_TRANSFER_CLASS_4"/>
    <property type="match status" value="1"/>
</dbReference>
<accession>A0A427YI92</accession>
<keyword evidence="5 11" id="KW-0808">Transferase</keyword>
<evidence type="ECO:0000256" key="11">
    <source>
        <dbReference type="RuleBase" id="RU004517"/>
    </source>
</evidence>
<gene>
    <name evidence="12" type="ORF">EHS25_009979</name>
</gene>
<comment type="caution">
    <text evidence="12">The sequence shown here is derived from an EMBL/GenBank/DDBJ whole genome shotgun (WGS) entry which is preliminary data.</text>
</comment>
<keyword evidence="6 10" id="KW-0663">Pyridoxal phosphate</keyword>
<protein>
    <recommendedName>
        <fullName evidence="11">Branched-chain-amino-acid aminotransferase</fullName>
        <ecNumber evidence="11">2.6.1.42</ecNumber>
    </recommendedName>
</protein>
<dbReference type="PANTHER" id="PTHR11825:SF44">
    <property type="entry name" value="BRANCHED-CHAIN-AMINO-ACID AMINOTRANSFERASE"/>
    <property type="match status" value="1"/>
</dbReference>
<evidence type="ECO:0000256" key="6">
    <source>
        <dbReference type="ARBA" id="ARBA00022898"/>
    </source>
</evidence>
<keyword evidence="7 11" id="KW-0100">Branched-chain amino acid biosynthesis</keyword>
<organism evidence="12 13">
    <name type="scientific">Saitozyma podzolica</name>
    <dbReference type="NCBI Taxonomy" id="1890683"/>
    <lineage>
        <taxon>Eukaryota</taxon>
        <taxon>Fungi</taxon>
        <taxon>Dikarya</taxon>
        <taxon>Basidiomycota</taxon>
        <taxon>Agaricomycotina</taxon>
        <taxon>Tremellomycetes</taxon>
        <taxon>Tremellales</taxon>
        <taxon>Trimorphomycetaceae</taxon>
        <taxon>Saitozyma</taxon>
    </lineage>
</organism>
<dbReference type="GO" id="GO:0005739">
    <property type="term" value="C:mitochondrion"/>
    <property type="evidence" value="ECO:0007669"/>
    <property type="project" value="TreeGrafter"/>
</dbReference>
<dbReference type="SUPFAM" id="SSF56752">
    <property type="entry name" value="D-aminoacid aminotransferase-like PLP-dependent enzymes"/>
    <property type="match status" value="1"/>
</dbReference>
<reference evidence="12 13" key="1">
    <citation type="submission" date="2018-11" db="EMBL/GenBank/DDBJ databases">
        <title>Genome sequence of Saitozyma podzolica DSM 27192.</title>
        <authorList>
            <person name="Aliyu H."/>
            <person name="Gorte O."/>
            <person name="Ochsenreither K."/>
        </authorList>
    </citation>
    <scope>NUCLEOTIDE SEQUENCE [LARGE SCALE GENOMIC DNA]</scope>
    <source>
        <strain evidence="12 13">DSM 27192</strain>
    </source>
</reference>
<proteinExistence type="inferred from homology"/>
<dbReference type="Gene3D" id="3.20.10.10">
    <property type="entry name" value="D-amino Acid Aminotransferase, subunit A, domain 2"/>
    <property type="match status" value="1"/>
</dbReference>
<dbReference type="InterPro" id="IPR001544">
    <property type="entry name" value="Aminotrans_IV"/>
</dbReference>
<evidence type="ECO:0000256" key="4">
    <source>
        <dbReference type="ARBA" id="ARBA00022605"/>
    </source>
</evidence>
<evidence type="ECO:0000313" key="13">
    <source>
        <dbReference type="Proteomes" id="UP000279259"/>
    </source>
</evidence>
<dbReference type="PIRSF" id="PIRSF006468">
    <property type="entry name" value="BCAT1"/>
    <property type="match status" value="1"/>
</dbReference>
<dbReference type="FunFam" id="3.30.470.10:FF:000005">
    <property type="entry name" value="Branched-chain-amino-acid aminotransferase"/>
    <property type="match status" value="1"/>
</dbReference>
<dbReference type="FunFam" id="3.20.10.10:FF:000004">
    <property type="entry name" value="Branched-chain-amino-acid aminotransferase"/>
    <property type="match status" value="1"/>
</dbReference>
<dbReference type="InterPro" id="IPR043131">
    <property type="entry name" value="BCAT-like_N"/>
</dbReference>
<dbReference type="GO" id="GO:0009099">
    <property type="term" value="P:L-valine biosynthetic process"/>
    <property type="evidence" value="ECO:0007669"/>
    <property type="project" value="TreeGrafter"/>
</dbReference>
<dbReference type="GO" id="GO:0009098">
    <property type="term" value="P:L-leucine biosynthetic process"/>
    <property type="evidence" value="ECO:0007669"/>
    <property type="project" value="TreeGrafter"/>
</dbReference>
<name>A0A427YI92_9TREE</name>
<evidence type="ECO:0000256" key="1">
    <source>
        <dbReference type="ARBA" id="ARBA00001933"/>
    </source>
</evidence>
<dbReference type="EMBL" id="RSCD01000009">
    <property type="protein sequence ID" value="RSH90804.1"/>
    <property type="molecule type" value="Genomic_DNA"/>
</dbReference>
<feature type="modified residue" description="N6-(pyridoxal phosphate)lysine" evidence="8">
    <location>
        <position position="263"/>
    </location>
</feature>
<dbReference type="InterPro" id="IPR033939">
    <property type="entry name" value="BCAT_family"/>
</dbReference>
<evidence type="ECO:0000256" key="10">
    <source>
        <dbReference type="RuleBase" id="RU004516"/>
    </source>
</evidence>
<dbReference type="AlphaFoldDB" id="A0A427YI92"/>
<dbReference type="OrthoDB" id="1732691at2759"/>
<comment type="cofactor">
    <cofactor evidence="1 10">
        <name>pyridoxal 5'-phosphate</name>
        <dbReference type="ChEBI" id="CHEBI:597326"/>
    </cofactor>
</comment>
<evidence type="ECO:0000256" key="2">
    <source>
        <dbReference type="ARBA" id="ARBA00009320"/>
    </source>
</evidence>
<evidence type="ECO:0000256" key="3">
    <source>
        <dbReference type="ARBA" id="ARBA00022576"/>
    </source>
</evidence>
<dbReference type="STRING" id="1890683.A0A427YI92"/>
<dbReference type="GO" id="GO:0052656">
    <property type="term" value="F:L-isoleucine-2-oxoglutarate transaminase activity"/>
    <property type="evidence" value="ECO:0007669"/>
    <property type="project" value="RHEA"/>
</dbReference>
<comment type="catalytic activity">
    <reaction evidence="11">
        <text>L-isoleucine + 2-oxoglutarate = (S)-3-methyl-2-oxopentanoate + L-glutamate</text>
        <dbReference type="Rhea" id="RHEA:24801"/>
        <dbReference type="ChEBI" id="CHEBI:16810"/>
        <dbReference type="ChEBI" id="CHEBI:29985"/>
        <dbReference type="ChEBI" id="CHEBI:35146"/>
        <dbReference type="ChEBI" id="CHEBI:58045"/>
        <dbReference type="EC" id="2.6.1.42"/>
    </reaction>
</comment>
<comment type="catalytic activity">
    <reaction evidence="11">
        <text>L-valine + 2-oxoglutarate = 3-methyl-2-oxobutanoate + L-glutamate</text>
        <dbReference type="Rhea" id="RHEA:24813"/>
        <dbReference type="ChEBI" id="CHEBI:11851"/>
        <dbReference type="ChEBI" id="CHEBI:16810"/>
        <dbReference type="ChEBI" id="CHEBI:29985"/>
        <dbReference type="ChEBI" id="CHEBI:57762"/>
        <dbReference type="EC" id="2.6.1.42"/>
    </reaction>
</comment>
<dbReference type="GO" id="GO:0052654">
    <property type="term" value="F:L-leucine-2-oxoglutarate transaminase activity"/>
    <property type="evidence" value="ECO:0007669"/>
    <property type="project" value="RHEA"/>
</dbReference>
<evidence type="ECO:0000313" key="12">
    <source>
        <dbReference type="EMBL" id="RSH90804.1"/>
    </source>
</evidence>
<keyword evidence="13" id="KW-1185">Reference proteome</keyword>
<dbReference type="NCBIfam" id="TIGR01123">
    <property type="entry name" value="ilvE_II"/>
    <property type="match status" value="1"/>
</dbReference>